<evidence type="ECO:0000313" key="2">
    <source>
        <dbReference type="Proteomes" id="UP001150217"/>
    </source>
</evidence>
<proteinExistence type="predicted"/>
<dbReference type="Proteomes" id="UP001150217">
    <property type="component" value="Unassembled WGS sequence"/>
</dbReference>
<reference evidence="1" key="1">
    <citation type="submission" date="2022-08" db="EMBL/GenBank/DDBJ databases">
        <title>A Global Phylogenomic Analysis of the Shiitake Genus Lentinula.</title>
        <authorList>
            <consortium name="DOE Joint Genome Institute"/>
            <person name="Sierra-Patev S."/>
            <person name="Min B."/>
            <person name="Naranjo-Ortiz M."/>
            <person name="Looney B."/>
            <person name="Konkel Z."/>
            <person name="Slot J.C."/>
            <person name="Sakamoto Y."/>
            <person name="Steenwyk J.L."/>
            <person name="Rokas A."/>
            <person name="Carro J."/>
            <person name="Camarero S."/>
            <person name="Ferreira P."/>
            <person name="Molpeceres G."/>
            <person name="Ruiz-Duenas F.J."/>
            <person name="Serrano A."/>
            <person name="Henrissat B."/>
            <person name="Drula E."/>
            <person name="Hughes K.W."/>
            <person name="Mata J.L."/>
            <person name="Ishikawa N.K."/>
            <person name="Vargas-Isla R."/>
            <person name="Ushijima S."/>
            <person name="Smith C.A."/>
            <person name="Ahrendt S."/>
            <person name="Andreopoulos W."/>
            <person name="He G."/>
            <person name="Labutti K."/>
            <person name="Lipzen A."/>
            <person name="Ng V."/>
            <person name="Riley R."/>
            <person name="Sandor L."/>
            <person name="Barry K."/>
            <person name="Martinez A.T."/>
            <person name="Xiao Y."/>
            <person name="Gibbons J.G."/>
            <person name="Terashima K."/>
            <person name="Grigoriev I.V."/>
            <person name="Hibbett D.S."/>
        </authorList>
    </citation>
    <scope>NUCLEOTIDE SEQUENCE</scope>
    <source>
        <strain evidence="1">RHP3577 ss4</strain>
    </source>
</reference>
<name>A0ABQ8VF08_9AGAR</name>
<sequence length="61" mass="6749">MTTVSAGAVKRPMAIQSRLETREVSDILGEGNSISSKVWRIWGGAPKRTRSPRISGHRIRC</sequence>
<organism evidence="1 2">
    <name type="scientific">Lentinula lateritia</name>
    <dbReference type="NCBI Taxonomy" id="40482"/>
    <lineage>
        <taxon>Eukaryota</taxon>
        <taxon>Fungi</taxon>
        <taxon>Dikarya</taxon>
        <taxon>Basidiomycota</taxon>
        <taxon>Agaricomycotina</taxon>
        <taxon>Agaricomycetes</taxon>
        <taxon>Agaricomycetidae</taxon>
        <taxon>Agaricales</taxon>
        <taxon>Marasmiineae</taxon>
        <taxon>Omphalotaceae</taxon>
        <taxon>Lentinula</taxon>
    </lineage>
</organism>
<accession>A0ABQ8VF08</accession>
<gene>
    <name evidence="1" type="ORF">C8R41DRAFT_371034</name>
</gene>
<comment type="caution">
    <text evidence="1">The sequence shown here is derived from an EMBL/GenBank/DDBJ whole genome shotgun (WGS) entry which is preliminary data.</text>
</comment>
<keyword evidence="2" id="KW-1185">Reference proteome</keyword>
<evidence type="ECO:0000313" key="1">
    <source>
        <dbReference type="EMBL" id="KAJ4491868.1"/>
    </source>
</evidence>
<protein>
    <submittedName>
        <fullName evidence="1">Uncharacterized protein</fullName>
    </submittedName>
</protein>
<dbReference type="EMBL" id="JANVFT010000040">
    <property type="protein sequence ID" value="KAJ4491868.1"/>
    <property type="molecule type" value="Genomic_DNA"/>
</dbReference>